<dbReference type="Proteomes" id="UP000249008">
    <property type="component" value="Chromosome 1"/>
</dbReference>
<dbReference type="GO" id="GO:0003677">
    <property type="term" value="F:DNA binding"/>
    <property type="evidence" value="ECO:0007669"/>
    <property type="project" value="InterPro"/>
</dbReference>
<dbReference type="InterPro" id="IPR010992">
    <property type="entry name" value="IHF-like_DNA-bd_dom_sf"/>
</dbReference>
<dbReference type="SUPFAM" id="SSF47729">
    <property type="entry name" value="IHF-like DNA-binding proteins"/>
    <property type="match status" value="1"/>
</dbReference>
<dbReference type="KEGG" id="ful:C4N20_11525"/>
<dbReference type="GO" id="GO:0005829">
    <property type="term" value="C:cytosol"/>
    <property type="evidence" value="ECO:0007669"/>
    <property type="project" value="TreeGrafter"/>
</dbReference>
<evidence type="ECO:0000313" key="2">
    <source>
        <dbReference type="EMBL" id="SQJ00573.1"/>
    </source>
</evidence>
<dbReference type="PANTHER" id="PTHR33175:SF2">
    <property type="entry name" value="INTEGRATION HOST FACTOR SUBUNIT ALPHA"/>
    <property type="match status" value="1"/>
</dbReference>
<dbReference type="PANTHER" id="PTHR33175">
    <property type="entry name" value="DNA-BINDING PROTEIN HU"/>
    <property type="match status" value="1"/>
</dbReference>
<dbReference type="Pfam" id="PF00216">
    <property type="entry name" value="Bac_DNA_binding"/>
    <property type="match status" value="1"/>
</dbReference>
<dbReference type="GeneID" id="78455444"/>
<dbReference type="RefSeq" id="WP_005976495.1">
    <property type="nucleotide sequence ID" value="NZ_BAABXY010000001.1"/>
</dbReference>
<dbReference type="SMART" id="SM00411">
    <property type="entry name" value="BHL"/>
    <property type="match status" value="1"/>
</dbReference>
<comment type="similarity">
    <text evidence="1">Belongs to the bacterial histone-like protein family.</text>
</comment>
<evidence type="ECO:0000313" key="3">
    <source>
        <dbReference type="Proteomes" id="UP000249008"/>
    </source>
</evidence>
<protein>
    <submittedName>
        <fullName evidence="2">Integration host factor subunit alpha</fullName>
    </submittedName>
</protein>
<organism evidence="2 3">
    <name type="scientific">Fusobacterium ulcerans</name>
    <dbReference type="NCBI Taxonomy" id="861"/>
    <lineage>
        <taxon>Bacteria</taxon>
        <taxon>Fusobacteriati</taxon>
        <taxon>Fusobacteriota</taxon>
        <taxon>Fusobacteriia</taxon>
        <taxon>Fusobacteriales</taxon>
        <taxon>Fusobacteriaceae</taxon>
        <taxon>Fusobacterium</taxon>
    </lineage>
</organism>
<evidence type="ECO:0000256" key="1">
    <source>
        <dbReference type="RuleBase" id="RU003939"/>
    </source>
</evidence>
<dbReference type="EMBL" id="LS483487">
    <property type="protein sequence ID" value="SQJ00573.1"/>
    <property type="molecule type" value="Genomic_DNA"/>
</dbReference>
<dbReference type="AlphaFoldDB" id="A0AAX1TQC3"/>
<gene>
    <name evidence="2" type="ORF">NCTC12112_00863</name>
</gene>
<dbReference type="GO" id="GO:0030527">
    <property type="term" value="F:structural constituent of chromatin"/>
    <property type="evidence" value="ECO:0007669"/>
    <property type="project" value="InterPro"/>
</dbReference>
<proteinExistence type="inferred from homology"/>
<accession>A0AAX1TQC3</accession>
<name>A0AAX1TQC3_9FUSO</name>
<dbReference type="InterPro" id="IPR000119">
    <property type="entry name" value="Hist_DNA-bd"/>
</dbReference>
<reference evidence="2 3" key="1">
    <citation type="submission" date="2018-06" db="EMBL/GenBank/DDBJ databases">
        <authorList>
            <consortium name="Pathogen Informatics"/>
            <person name="Doyle S."/>
        </authorList>
    </citation>
    <scope>NUCLEOTIDE SEQUENCE [LARGE SCALE GENOMIC DNA]</scope>
    <source>
        <strain evidence="2 3">NCTC12112</strain>
    </source>
</reference>
<sequence length="89" mass="10504">MNKRELAKVYKKRHSSNNLTVKKAVEEINEFLETVKEAIAIDSEVRFPKRGAFEILIRQPRVVSNPVTREQMEIYPKKTVRFRASKKMK</sequence>
<dbReference type="Gene3D" id="4.10.520.10">
    <property type="entry name" value="IHF-like DNA-binding proteins"/>
    <property type="match status" value="1"/>
</dbReference>